<comment type="caution">
    <text evidence="7">The sequence shown here is derived from an EMBL/GenBank/DDBJ whole genome shotgun (WGS) entry which is preliminary data.</text>
</comment>
<protein>
    <recommendedName>
        <fullName evidence="2">cysteine-S-conjugate beta-lyase</fullName>
        <ecNumber evidence="2">4.4.1.13</ecNumber>
    </recommendedName>
</protein>
<sequence length="383" mass="43108">MAFNFDQWVDRSHSDSVKWDKYRNRDIIPLWVADMDFLSPPAVIEALQRRVAHGVFGYGHPSPELIAAICQRMLERYDWHIKPEWLVFLPGLVCGLNLCVRAFTQQGQGTLAPFPIYPPFRQAAKLAGREQRQIPLILNNQRWVLDLPTTERALTGDERLLMLCNPQNPGGTVYRREELLAQQAFARAHDLIVCSDEIHCDLLLEPGLKHIPFASLNEDAAQRSITLMSPSKTFNIAGLGASVAIIPNETLRIQFCRARKGIVPEVDILALVAAHAAYHDGQEWLNELLAYLRVNRDLVSERIGAIPGLRLQPIEATYLAWIDCSGLGLDNPHAFFEQAGVGLSPGLDFGDRHFVRLNFGCRHALLNTALDRMTQAVQRQRAN</sequence>
<dbReference type="AlphaFoldDB" id="A0A559TAL3"/>
<dbReference type="InterPro" id="IPR015422">
    <property type="entry name" value="PyrdxlP-dep_Trfase_small"/>
</dbReference>
<dbReference type="InterPro" id="IPR015421">
    <property type="entry name" value="PyrdxlP-dep_Trfase_major"/>
</dbReference>
<dbReference type="Pfam" id="PF00155">
    <property type="entry name" value="Aminotran_1_2"/>
    <property type="match status" value="1"/>
</dbReference>
<name>A0A559TAL3_SERFO</name>
<keyword evidence="3" id="KW-0663">Pyridoxal phosphate</keyword>
<dbReference type="InterPro" id="IPR004839">
    <property type="entry name" value="Aminotransferase_I/II_large"/>
</dbReference>
<dbReference type="Gene3D" id="3.90.1150.10">
    <property type="entry name" value="Aspartate Aminotransferase, domain 1"/>
    <property type="match status" value="1"/>
</dbReference>
<dbReference type="NCBIfam" id="TIGR04350">
    <property type="entry name" value="C_S_lyase_PatB"/>
    <property type="match status" value="1"/>
</dbReference>
<proteinExistence type="inferred from homology"/>
<dbReference type="PANTHER" id="PTHR43525">
    <property type="entry name" value="PROTEIN MALY"/>
    <property type="match status" value="1"/>
</dbReference>
<reference evidence="7" key="2">
    <citation type="submission" date="2019-08" db="EMBL/GenBank/DDBJ databases">
        <title>Investigation of anaerobic lignin degradation for improved lignocellulosic biofuels.</title>
        <authorList>
            <person name="Deangelis K.PhD."/>
        </authorList>
    </citation>
    <scope>NUCLEOTIDE SEQUENCE [LARGE SCALE GENOMIC DNA]</scope>
    <source>
        <strain evidence="7">128R</strain>
    </source>
</reference>
<dbReference type="EC" id="4.4.1.13" evidence="2"/>
<dbReference type="InterPro" id="IPR051798">
    <property type="entry name" value="Class-II_PLP-Dep_Aminotrans"/>
</dbReference>
<dbReference type="EMBL" id="VISQ01000001">
    <property type="protein sequence ID" value="TVZ71643.1"/>
    <property type="molecule type" value="Genomic_DNA"/>
</dbReference>
<evidence type="ECO:0000256" key="1">
    <source>
        <dbReference type="ARBA" id="ARBA00001933"/>
    </source>
</evidence>
<dbReference type="CDD" id="cd00609">
    <property type="entry name" value="AAT_like"/>
    <property type="match status" value="1"/>
</dbReference>
<dbReference type="InterPro" id="IPR027619">
    <property type="entry name" value="C-S_lyase_PatB-like"/>
</dbReference>
<accession>A0A559TAL3</accession>
<reference evidence="7" key="1">
    <citation type="submission" date="2019-06" db="EMBL/GenBank/DDBJ databases">
        <authorList>
            <person name="Deangelis K."/>
            <person name="Huntemann M."/>
            <person name="Clum A."/>
            <person name="Pillay M."/>
            <person name="Palaniappan K."/>
            <person name="Varghese N."/>
            <person name="Mikhailova N."/>
            <person name="Stamatis D."/>
            <person name="Reddy T."/>
            <person name="Daum C."/>
            <person name="Shapiro N."/>
            <person name="Ivanova N."/>
            <person name="Kyrpides N."/>
            <person name="Woyke T."/>
        </authorList>
    </citation>
    <scope>NUCLEOTIDE SEQUENCE [LARGE SCALE GENOMIC DNA]</scope>
    <source>
        <strain evidence="7">128R</strain>
    </source>
</reference>
<comment type="similarity">
    <text evidence="5">Belongs to the class-II pyridoxal-phosphate-dependent aminotransferase family. MalY/PatB cystathionine beta-lyase subfamily.</text>
</comment>
<evidence type="ECO:0000313" key="7">
    <source>
        <dbReference type="EMBL" id="TVZ71643.1"/>
    </source>
</evidence>
<organism evidence="7">
    <name type="scientific">Serratia fonticola</name>
    <dbReference type="NCBI Taxonomy" id="47917"/>
    <lineage>
        <taxon>Bacteria</taxon>
        <taxon>Pseudomonadati</taxon>
        <taxon>Pseudomonadota</taxon>
        <taxon>Gammaproteobacteria</taxon>
        <taxon>Enterobacterales</taxon>
        <taxon>Yersiniaceae</taxon>
        <taxon>Serratia</taxon>
    </lineage>
</organism>
<feature type="domain" description="Aminotransferase class I/classII large" evidence="6">
    <location>
        <begin position="26"/>
        <end position="372"/>
    </location>
</feature>
<dbReference type="PANTHER" id="PTHR43525:SF1">
    <property type="entry name" value="PROTEIN MALY"/>
    <property type="match status" value="1"/>
</dbReference>
<dbReference type="GO" id="GO:0030170">
    <property type="term" value="F:pyridoxal phosphate binding"/>
    <property type="evidence" value="ECO:0007669"/>
    <property type="project" value="InterPro"/>
</dbReference>
<dbReference type="Gene3D" id="3.40.640.10">
    <property type="entry name" value="Type I PLP-dependent aspartate aminotransferase-like (Major domain)"/>
    <property type="match status" value="1"/>
</dbReference>
<evidence type="ECO:0000256" key="3">
    <source>
        <dbReference type="ARBA" id="ARBA00022898"/>
    </source>
</evidence>
<gene>
    <name evidence="7" type="ORF">FHU10_4283</name>
</gene>
<dbReference type="SUPFAM" id="SSF53383">
    <property type="entry name" value="PLP-dependent transferases"/>
    <property type="match status" value="1"/>
</dbReference>
<evidence type="ECO:0000256" key="4">
    <source>
        <dbReference type="ARBA" id="ARBA00023239"/>
    </source>
</evidence>
<dbReference type="GO" id="GO:0047804">
    <property type="term" value="F:cysteine-S-conjugate beta-lyase activity"/>
    <property type="evidence" value="ECO:0007669"/>
    <property type="project" value="UniProtKB-EC"/>
</dbReference>
<evidence type="ECO:0000256" key="5">
    <source>
        <dbReference type="ARBA" id="ARBA00037974"/>
    </source>
</evidence>
<evidence type="ECO:0000259" key="6">
    <source>
        <dbReference type="Pfam" id="PF00155"/>
    </source>
</evidence>
<evidence type="ECO:0000256" key="2">
    <source>
        <dbReference type="ARBA" id="ARBA00012224"/>
    </source>
</evidence>
<dbReference type="InterPro" id="IPR015424">
    <property type="entry name" value="PyrdxlP-dep_Trfase"/>
</dbReference>
<comment type="cofactor">
    <cofactor evidence="1">
        <name>pyridoxal 5'-phosphate</name>
        <dbReference type="ChEBI" id="CHEBI:597326"/>
    </cofactor>
</comment>
<keyword evidence="4 7" id="KW-0456">Lyase</keyword>
<dbReference type="OrthoDB" id="3224382at2"/>